<dbReference type="SMART" id="SM00248">
    <property type="entry name" value="ANK"/>
    <property type="match status" value="4"/>
</dbReference>
<dbReference type="PANTHER" id="PTHR24153:SF8">
    <property type="entry name" value="FORKED, ISOFORM F"/>
    <property type="match status" value="1"/>
</dbReference>
<evidence type="ECO:0000313" key="4">
    <source>
        <dbReference type="Proteomes" id="UP001530400"/>
    </source>
</evidence>
<evidence type="ECO:0000313" key="3">
    <source>
        <dbReference type="EMBL" id="KAL3773628.1"/>
    </source>
</evidence>
<dbReference type="Pfam" id="PF12796">
    <property type="entry name" value="Ank_2"/>
    <property type="match status" value="1"/>
</dbReference>
<dbReference type="AlphaFoldDB" id="A0ABD3NC34"/>
<sequence>MTWTKLHDLLACTPTPFTNAAIIKNARETPEAIVSVDDRGYTPLHIAVTSNVPALEAIKALLKVYPSAVMTKDLHGDTPMHLALHANTSLELIAVLLQACPNVAFERNKEGLMPLHVACRYCCDKKDVIQLLLKANPSALRARTKLGSLVKKKSKVAPSSLVKDESFSMNNHHLVLDGTTSSSWRSSQIKTSSETQFDERSKQLRDGSYPLHMAITNSAPFPVIEMLIKAAPDVLSLTDKFDRTCLHLAVANGATLDSIVNVDPITLKETIIERYPMTTMEVLELIHSTNIKQICQEDKSKNLPLHTAMQRGCAAKCEEFLIQEYPQAVDAMNIDNLTPSDLALKRRKE</sequence>
<name>A0ABD3NC34_9STRA</name>
<proteinExistence type="predicted"/>
<dbReference type="InterPro" id="IPR002110">
    <property type="entry name" value="Ankyrin_rpt"/>
</dbReference>
<dbReference type="InterPro" id="IPR036770">
    <property type="entry name" value="Ankyrin_rpt-contain_sf"/>
</dbReference>
<evidence type="ECO:0000256" key="2">
    <source>
        <dbReference type="ARBA" id="ARBA00023043"/>
    </source>
</evidence>
<dbReference type="Gene3D" id="1.25.40.20">
    <property type="entry name" value="Ankyrin repeat-containing domain"/>
    <property type="match status" value="2"/>
</dbReference>
<accession>A0ABD3NC34</accession>
<evidence type="ECO:0000256" key="1">
    <source>
        <dbReference type="ARBA" id="ARBA00022737"/>
    </source>
</evidence>
<dbReference type="SUPFAM" id="SSF48403">
    <property type="entry name" value="Ankyrin repeat"/>
    <property type="match status" value="1"/>
</dbReference>
<dbReference type="InterPro" id="IPR052420">
    <property type="entry name" value="Espin/Espin-like"/>
</dbReference>
<comment type="caution">
    <text evidence="3">The sequence shown here is derived from an EMBL/GenBank/DDBJ whole genome shotgun (WGS) entry which is preliminary data.</text>
</comment>
<keyword evidence="4" id="KW-1185">Reference proteome</keyword>
<dbReference type="PANTHER" id="PTHR24153">
    <property type="entry name" value="ESPIN"/>
    <property type="match status" value="1"/>
</dbReference>
<gene>
    <name evidence="3" type="ORF">ACHAWO_012481</name>
</gene>
<reference evidence="3 4" key="1">
    <citation type="submission" date="2024-10" db="EMBL/GenBank/DDBJ databases">
        <title>Updated reference genomes for cyclostephanoid diatoms.</title>
        <authorList>
            <person name="Roberts W.R."/>
            <person name="Alverson A.J."/>
        </authorList>
    </citation>
    <scope>NUCLEOTIDE SEQUENCE [LARGE SCALE GENOMIC DNA]</scope>
    <source>
        <strain evidence="3 4">AJA010-31</strain>
    </source>
</reference>
<organism evidence="3 4">
    <name type="scientific">Cyclotella atomus</name>
    <dbReference type="NCBI Taxonomy" id="382360"/>
    <lineage>
        <taxon>Eukaryota</taxon>
        <taxon>Sar</taxon>
        <taxon>Stramenopiles</taxon>
        <taxon>Ochrophyta</taxon>
        <taxon>Bacillariophyta</taxon>
        <taxon>Coscinodiscophyceae</taxon>
        <taxon>Thalassiosirophycidae</taxon>
        <taxon>Stephanodiscales</taxon>
        <taxon>Stephanodiscaceae</taxon>
        <taxon>Cyclotella</taxon>
    </lineage>
</organism>
<keyword evidence="1" id="KW-0677">Repeat</keyword>
<keyword evidence="2" id="KW-0040">ANK repeat</keyword>
<dbReference type="EMBL" id="JALLPJ020001226">
    <property type="protein sequence ID" value="KAL3773628.1"/>
    <property type="molecule type" value="Genomic_DNA"/>
</dbReference>
<protein>
    <submittedName>
        <fullName evidence="3">Uncharacterized protein</fullName>
    </submittedName>
</protein>
<dbReference type="Proteomes" id="UP001530400">
    <property type="component" value="Unassembled WGS sequence"/>
</dbReference>